<keyword evidence="2" id="KW-1185">Reference proteome</keyword>
<reference evidence="1" key="1">
    <citation type="submission" date="2015-04" db="UniProtKB">
        <authorList>
            <consortium name="EnsemblPlants"/>
        </authorList>
    </citation>
    <scope>IDENTIFICATION</scope>
</reference>
<dbReference type="Proteomes" id="UP000026962">
    <property type="component" value="Chromosome 6"/>
</dbReference>
<dbReference type="HOGENOM" id="CLU_181076_0_0_1"/>
<reference evidence="1" key="2">
    <citation type="submission" date="2018-05" db="EMBL/GenBank/DDBJ databases">
        <title>OpunRS2 (Oryza punctata Reference Sequence Version 2).</title>
        <authorList>
            <person name="Zhang J."/>
            <person name="Kudrna D."/>
            <person name="Lee S."/>
            <person name="Talag J."/>
            <person name="Welchert J."/>
            <person name="Wing R.A."/>
        </authorList>
    </citation>
    <scope>NUCLEOTIDE SEQUENCE [LARGE SCALE GENOMIC DNA]</scope>
</reference>
<dbReference type="EnsemblPlants" id="OPUNC06G13270.1">
    <property type="protein sequence ID" value="OPUNC06G13270.1"/>
    <property type="gene ID" value="OPUNC06G13270"/>
</dbReference>
<name>A0A0E0LBF6_ORYPU</name>
<proteinExistence type="predicted"/>
<dbReference type="AlphaFoldDB" id="A0A0E0LBF6"/>
<dbReference type="STRING" id="4537.A0A0E0LBF6"/>
<protein>
    <submittedName>
        <fullName evidence="1">Uncharacterized protein</fullName>
    </submittedName>
</protein>
<dbReference type="Gramene" id="OPUNC06G13270.1">
    <property type="protein sequence ID" value="OPUNC06G13270.1"/>
    <property type="gene ID" value="OPUNC06G13270"/>
</dbReference>
<organism evidence="1">
    <name type="scientific">Oryza punctata</name>
    <name type="common">Red rice</name>
    <dbReference type="NCBI Taxonomy" id="4537"/>
    <lineage>
        <taxon>Eukaryota</taxon>
        <taxon>Viridiplantae</taxon>
        <taxon>Streptophyta</taxon>
        <taxon>Embryophyta</taxon>
        <taxon>Tracheophyta</taxon>
        <taxon>Spermatophyta</taxon>
        <taxon>Magnoliopsida</taxon>
        <taxon>Liliopsida</taxon>
        <taxon>Poales</taxon>
        <taxon>Poaceae</taxon>
        <taxon>BOP clade</taxon>
        <taxon>Oryzoideae</taxon>
        <taxon>Oryzeae</taxon>
        <taxon>Oryzinae</taxon>
        <taxon>Oryza</taxon>
    </lineage>
</organism>
<evidence type="ECO:0000313" key="1">
    <source>
        <dbReference type="EnsemblPlants" id="OPUNC06G13270.1"/>
    </source>
</evidence>
<evidence type="ECO:0000313" key="2">
    <source>
        <dbReference type="Proteomes" id="UP000026962"/>
    </source>
</evidence>
<accession>A0A0E0LBF6</accession>
<sequence length="100" mass="11540">MASIAVLGQLKNVFPLDGSNYTNWKNVVLLTLAMLDYDLTLREDIPEESQIAEELDMNEEDFENAEWTYRDNLTAWEKSNRISLMYINNHITKDIIGGRG</sequence>